<dbReference type="EMBL" id="GIFC01003208">
    <property type="protein sequence ID" value="MXU85291.1"/>
    <property type="molecule type" value="Transcribed_RNA"/>
</dbReference>
<evidence type="ECO:0000313" key="1">
    <source>
        <dbReference type="EMBL" id="MXU85291.1"/>
    </source>
</evidence>
<reference evidence="1" key="1">
    <citation type="submission" date="2019-12" db="EMBL/GenBank/DDBJ databases">
        <title>An insight into the sialome of adult female Ixodes ricinus ticks feeding for 6 days.</title>
        <authorList>
            <person name="Perner J."/>
            <person name="Ribeiro J.M.C."/>
        </authorList>
    </citation>
    <scope>NUCLEOTIDE SEQUENCE</scope>
    <source>
        <strain evidence="1">Semi-engorged</strain>
        <tissue evidence="1">Salivary glands</tissue>
    </source>
</reference>
<dbReference type="AlphaFoldDB" id="A0A6B0U4I0"/>
<sequence>MWKLTALACVFGCRELATRQTEWICGILTSRNVGSSQREQGARNVQRECRRPNRPIVFEDFSSIPSGQSVILLSRCSVARHHARH</sequence>
<organism evidence="1">
    <name type="scientific">Ixodes ricinus</name>
    <name type="common">Common tick</name>
    <name type="synonym">Acarus ricinus</name>
    <dbReference type="NCBI Taxonomy" id="34613"/>
    <lineage>
        <taxon>Eukaryota</taxon>
        <taxon>Metazoa</taxon>
        <taxon>Ecdysozoa</taxon>
        <taxon>Arthropoda</taxon>
        <taxon>Chelicerata</taxon>
        <taxon>Arachnida</taxon>
        <taxon>Acari</taxon>
        <taxon>Parasitiformes</taxon>
        <taxon>Ixodida</taxon>
        <taxon>Ixodoidea</taxon>
        <taxon>Ixodidae</taxon>
        <taxon>Ixodinae</taxon>
        <taxon>Ixodes</taxon>
    </lineage>
</organism>
<accession>A0A6B0U4I0</accession>
<proteinExistence type="predicted"/>
<protein>
    <submittedName>
        <fullName evidence="1">Putative secreted protein</fullName>
    </submittedName>
</protein>
<name>A0A6B0U4I0_IXORI</name>